<dbReference type="OrthoDB" id="9806974at2"/>
<evidence type="ECO:0000313" key="5">
    <source>
        <dbReference type="Proteomes" id="UP000239477"/>
    </source>
</evidence>
<comment type="similarity">
    <text evidence="1">Belongs to the short-chain dehydrogenases/reductases (SDR) family.</text>
</comment>
<evidence type="ECO:0000256" key="2">
    <source>
        <dbReference type="ARBA" id="ARBA00023002"/>
    </source>
</evidence>
<dbReference type="PRINTS" id="PR00081">
    <property type="entry name" value="GDHRDH"/>
</dbReference>
<reference evidence="4 5" key="1">
    <citation type="submission" date="2017-09" db="EMBL/GenBank/DDBJ databases">
        <title>Genomic, metabolic, and phenotypic characteristics of bacterial isolates from the natural microbiome of the model nematode Caenorhabditis elegans.</title>
        <authorList>
            <person name="Zimmermann J."/>
            <person name="Obeng N."/>
            <person name="Yang W."/>
            <person name="Obeng O."/>
            <person name="Kissoyan K."/>
            <person name="Pees B."/>
            <person name="Dirksen P."/>
            <person name="Hoppner M."/>
            <person name="Franke A."/>
            <person name="Rosenstiel P."/>
            <person name="Leippe M."/>
            <person name="Dierking K."/>
            <person name="Kaleta C."/>
            <person name="Schulenburg H."/>
        </authorList>
    </citation>
    <scope>NUCLEOTIDE SEQUENCE [LARGE SCALE GENOMIC DNA]</scope>
    <source>
        <strain evidence="4 5">MYb73</strain>
    </source>
</reference>
<name>A0A2S0IDP8_9BURK</name>
<dbReference type="InterPro" id="IPR020904">
    <property type="entry name" value="Sc_DH/Rdtase_CS"/>
</dbReference>
<evidence type="ECO:0000313" key="4">
    <source>
        <dbReference type="EMBL" id="AVJ29877.1"/>
    </source>
</evidence>
<dbReference type="RefSeq" id="WP_105240536.1">
    <property type="nucleotide sequence ID" value="NZ_CP023270.1"/>
</dbReference>
<evidence type="ECO:0000256" key="3">
    <source>
        <dbReference type="ARBA" id="ARBA00023027"/>
    </source>
</evidence>
<dbReference type="GO" id="GO:0016491">
    <property type="term" value="F:oxidoreductase activity"/>
    <property type="evidence" value="ECO:0007669"/>
    <property type="project" value="UniProtKB-KW"/>
</dbReference>
<dbReference type="SUPFAM" id="SSF51735">
    <property type="entry name" value="NAD(P)-binding Rossmann-fold domains"/>
    <property type="match status" value="1"/>
</dbReference>
<keyword evidence="5" id="KW-1185">Reference proteome</keyword>
<dbReference type="CDD" id="cd05368">
    <property type="entry name" value="DHRS6_like_SDR_c"/>
    <property type="match status" value="1"/>
</dbReference>
<dbReference type="PANTHER" id="PTHR43477:SF4">
    <property type="entry name" value="DEHYDROGENASE_REDUCTASE SDR FAMILY MEMBER 6"/>
    <property type="match status" value="1"/>
</dbReference>
<dbReference type="InterPro" id="IPR051122">
    <property type="entry name" value="SDR_DHRS6-like"/>
</dbReference>
<proteinExistence type="inferred from homology"/>
<keyword evidence="2" id="KW-0560">Oxidoreductase</keyword>
<dbReference type="Gene3D" id="3.40.50.720">
    <property type="entry name" value="NAD(P)-binding Rossmann-like Domain"/>
    <property type="match status" value="1"/>
</dbReference>
<dbReference type="PANTHER" id="PTHR43477">
    <property type="entry name" value="DIHYDROANTICAPSIN 7-DEHYDROGENASE"/>
    <property type="match status" value="1"/>
</dbReference>
<dbReference type="InterPro" id="IPR002347">
    <property type="entry name" value="SDR_fam"/>
</dbReference>
<gene>
    <name evidence="4" type="ORF">CLM73_23800</name>
</gene>
<keyword evidence="3" id="KW-0520">NAD</keyword>
<dbReference type="Pfam" id="PF13561">
    <property type="entry name" value="adh_short_C2"/>
    <property type="match status" value="1"/>
</dbReference>
<dbReference type="FunFam" id="3.40.50.720:FF:000084">
    <property type="entry name" value="Short-chain dehydrogenase reductase"/>
    <property type="match status" value="1"/>
</dbReference>
<organism evidence="4 5">
    <name type="scientific">Achromobacter spanius</name>
    <dbReference type="NCBI Taxonomy" id="217203"/>
    <lineage>
        <taxon>Bacteria</taxon>
        <taxon>Pseudomonadati</taxon>
        <taxon>Pseudomonadota</taxon>
        <taxon>Betaproteobacteria</taxon>
        <taxon>Burkholderiales</taxon>
        <taxon>Alcaligenaceae</taxon>
        <taxon>Achromobacter</taxon>
    </lineage>
</organism>
<protein>
    <submittedName>
        <fullName evidence="4">NAD(P)-dependent oxidoreductase</fullName>
    </submittedName>
</protein>
<sequence length="248" mass="25286">MSARLQGKTAIVTAAGQGIGRAVALAFAHEGADVLAVDLNGAALETLSGCRTQVLDVTDARAVRALAQDAGAVDVLFNGAGFVHAGTILDCDEDAWDFSFNLNVRSMYLLIRACLPAMLARGSGSIVNMASVAGSIKGAPNRCAYGATKAAVIGLTKAVAADYVGQGIRCNAICPGTVESPSLRQRIDAQALASGQPVAAVEAAFTARQPMGRIGRAEEIAALAVYLASDESAFTTGTAQVIDGGWSN</sequence>
<dbReference type="InterPro" id="IPR036291">
    <property type="entry name" value="NAD(P)-bd_dom_sf"/>
</dbReference>
<dbReference type="PROSITE" id="PS00061">
    <property type="entry name" value="ADH_SHORT"/>
    <property type="match status" value="1"/>
</dbReference>
<accession>A0A2S0IDP8</accession>
<dbReference type="EMBL" id="CP023270">
    <property type="protein sequence ID" value="AVJ29877.1"/>
    <property type="molecule type" value="Genomic_DNA"/>
</dbReference>
<dbReference type="Proteomes" id="UP000239477">
    <property type="component" value="Chromosome"/>
</dbReference>
<dbReference type="AlphaFoldDB" id="A0A2S0IDP8"/>
<dbReference type="PRINTS" id="PR00080">
    <property type="entry name" value="SDRFAMILY"/>
</dbReference>
<evidence type="ECO:0000256" key="1">
    <source>
        <dbReference type="ARBA" id="ARBA00006484"/>
    </source>
</evidence>